<dbReference type="Gene3D" id="3.90.1200.10">
    <property type="match status" value="1"/>
</dbReference>
<dbReference type="Pfam" id="PF01633">
    <property type="entry name" value="Choline_kinase"/>
    <property type="match status" value="1"/>
</dbReference>
<dbReference type="Proteomes" id="UP000267606">
    <property type="component" value="Unassembled WGS sequence"/>
</dbReference>
<dbReference type="SUPFAM" id="SSF56112">
    <property type="entry name" value="Protein kinase-like (PK-like)"/>
    <property type="match status" value="1"/>
</dbReference>
<reference evidence="4 5" key="2">
    <citation type="submission" date="2018-11" db="EMBL/GenBank/DDBJ databases">
        <authorList>
            <consortium name="Pathogen Informatics"/>
        </authorList>
    </citation>
    <scope>NUCLEOTIDE SEQUENCE [LARGE SCALE GENOMIC DNA]</scope>
</reference>
<dbReference type="GO" id="GO:0005737">
    <property type="term" value="C:cytoplasm"/>
    <property type="evidence" value="ECO:0007669"/>
    <property type="project" value="TreeGrafter"/>
</dbReference>
<dbReference type="EMBL" id="UZAJ01001529">
    <property type="protein sequence ID" value="VDO33576.1"/>
    <property type="molecule type" value="Genomic_DNA"/>
</dbReference>
<sequence length="134" mass="15777">YASSHRGFDFANHFVEYSINYDVDKAPFYEIDEHQFPTDKVQHDFFVSYLNELEPSASMTECDKKAKAMIEETRPFVPVSHFFWGVWGLLQVEVSPVDFGFAIAFREFQEYGRDRLGLYYKNKHLLLQLLEDSS</sequence>
<evidence type="ECO:0000313" key="5">
    <source>
        <dbReference type="Proteomes" id="UP000267606"/>
    </source>
</evidence>
<protein>
    <submittedName>
        <fullName evidence="6">Choline/ethanolamine kinase</fullName>
    </submittedName>
</protein>
<keyword evidence="1" id="KW-0444">Lipid biosynthesis</keyword>
<evidence type="ECO:0000256" key="3">
    <source>
        <dbReference type="ARBA" id="ARBA00038211"/>
    </source>
</evidence>
<dbReference type="PANTHER" id="PTHR22603">
    <property type="entry name" value="CHOLINE/ETHANOALAMINE KINASE"/>
    <property type="match status" value="1"/>
</dbReference>
<dbReference type="InterPro" id="IPR011009">
    <property type="entry name" value="Kinase-like_dom_sf"/>
</dbReference>
<gene>
    <name evidence="4" type="ORF">OFLC_LOCUS2605</name>
</gene>
<dbReference type="STRING" id="387005.A0A183H547"/>
<dbReference type="WBParaSite" id="OFLC_0000260601-mRNA-1">
    <property type="protein sequence ID" value="OFLC_0000260601-mRNA-1"/>
    <property type="gene ID" value="OFLC_0000260601"/>
</dbReference>
<proteinExistence type="inferred from homology"/>
<dbReference type="GO" id="GO:0006646">
    <property type="term" value="P:phosphatidylethanolamine biosynthetic process"/>
    <property type="evidence" value="ECO:0007669"/>
    <property type="project" value="TreeGrafter"/>
</dbReference>
<dbReference type="GO" id="GO:0004305">
    <property type="term" value="F:ethanolamine kinase activity"/>
    <property type="evidence" value="ECO:0007669"/>
    <property type="project" value="TreeGrafter"/>
</dbReference>
<evidence type="ECO:0000313" key="4">
    <source>
        <dbReference type="EMBL" id="VDO33576.1"/>
    </source>
</evidence>
<reference evidence="6" key="1">
    <citation type="submission" date="2016-06" db="UniProtKB">
        <authorList>
            <consortium name="WormBaseParasite"/>
        </authorList>
    </citation>
    <scope>IDENTIFICATION</scope>
</reference>
<keyword evidence="2" id="KW-1208">Phospholipid metabolism</keyword>
<keyword evidence="1" id="KW-0443">Lipid metabolism</keyword>
<name>A0A183H547_9BILA</name>
<evidence type="ECO:0000313" key="6">
    <source>
        <dbReference type="WBParaSite" id="OFLC_0000260601-mRNA-1"/>
    </source>
</evidence>
<dbReference type="AlphaFoldDB" id="A0A183H547"/>
<dbReference type="GO" id="GO:0004103">
    <property type="term" value="F:choline kinase activity"/>
    <property type="evidence" value="ECO:0007669"/>
    <property type="project" value="TreeGrafter"/>
</dbReference>
<keyword evidence="5" id="KW-1185">Reference proteome</keyword>
<accession>A0A183H547</accession>
<organism evidence="6">
    <name type="scientific">Onchocerca flexuosa</name>
    <dbReference type="NCBI Taxonomy" id="387005"/>
    <lineage>
        <taxon>Eukaryota</taxon>
        <taxon>Metazoa</taxon>
        <taxon>Ecdysozoa</taxon>
        <taxon>Nematoda</taxon>
        <taxon>Chromadorea</taxon>
        <taxon>Rhabditida</taxon>
        <taxon>Spirurina</taxon>
        <taxon>Spiruromorpha</taxon>
        <taxon>Filarioidea</taxon>
        <taxon>Onchocercidae</taxon>
        <taxon>Onchocerca</taxon>
    </lineage>
</organism>
<comment type="similarity">
    <text evidence="3">Belongs to the choline/ethanolamine kinase family.</text>
</comment>
<evidence type="ECO:0000256" key="1">
    <source>
        <dbReference type="ARBA" id="ARBA00023209"/>
    </source>
</evidence>
<evidence type="ECO:0000256" key="2">
    <source>
        <dbReference type="ARBA" id="ARBA00023264"/>
    </source>
</evidence>
<keyword evidence="1" id="KW-0594">Phospholipid biosynthesis</keyword>
<dbReference type="PANTHER" id="PTHR22603:SF98">
    <property type="entry name" value="CHOLINE KINASE A2"/>
    <property type="match status" value="1"/>
</dbReference>